<accession>A0A2N1PNU0</accession>
<dbReference type="Proteomes" id="UP000233256">
    <property type="component" value="Unassembled WGS sequence"/>
</dbReference>
<proteinExistence type="predicted"/>
<dbReference type="AlphaFoldDB" id="A0A2N1PNU0"/>
<protein>
    <submittedName>
        <fullName evidence="1">Uncharacterized protein</fullName>
    </submittedName>
</protein>
<evidence type="ECO:0000313" key="1">
    <source>
        <dbReference type="EMBL" id="PKK89942.1"/>
    </source>
</evidence>
<reference evidence="1 2" key="1">
    <citation type="journal article" date="2017" name="ISME J.">
        <title>Potential for microbial H2 and metal transformations associated with novel bacteria and archaea in deep terrestrial subsurface sediments.</title>
        <authorList>
            <person name="Hernsdorf A.W."/>
            <person name="Amano Y."/>
            <person name="Miyakawa K."/>
            <person name="Ise K."/>
            <person name="Suzuki Y."/>
            <person name="Anantharaman K."/>
            <person name="Probst A."/>
            <person name="Burstein D."/>
            <person name="Thomas B.C."/>
            <person name="Banfield J.F."/>
        </authorList>
    </citation>
    <scope>NUCLEOTIDE SEQUENCE [LARGE SCALE GENOMIC DNA]</scope>
    <source>
        <strain evidence="1">HGW-Wallbacteria-1</strain>
    </source>
</reference>
<comment type="caution">
    <text evidence="1">The sequence shown here is derived from an EMBL/GenBank/DDBJ whole genome shotgun (WGS) entry which is preliminary data.</text>
</comment>
<name>A0A2N1PNU0_9BACT</name>
<sequence>MNTICEICGSENIVSKISNTVVSVPYHASINHEIFYYYCEDCDSEVDVESADDTLQHEIDIAEKQSVIDMIDFLSQSDINLTGLERALNLPYRTLSRWKGGKNLTAAALALLRILRTYPWIIDVAQHNFDNIFAQKTLVKEGVNQFLEISSHCSNDFIGNFGKVNNQKWFSFWKNGYSEQADEVAISSSDSDNFLDYRNQCVAEC</sequence>
<dbReference type="EMBL" id="PGXC01000009">
    <property type="protein sequence ID" value="PKK89942.1"/>
    <property type="molecule type" value="Genomic_DNA"/>
</dbReference>
<organism evidence="1 2">
    <name type="scientific">Candidatus Wallbacteria bacterium HGW-Wallbacteria-1</name>
    <dbReference type="NCBI Taxonomy" id="2013854"/>
    <lineage>
        <taxon>Bacteria</taxon>
        <taxon>Candidatus Walliibacteriota</taxon>
    </lineage>
</organism>
<evidence type="ECO:0000313" key="2">
    <source>
        <dbReference type="Proteomes" id="UP000233256"/>
    </source>
</evidence>
<gene>
    <name evidence="1" type="ORF">CVV64_11450</name>
</gene>